<dbReference type="SUPFAM" id="SSF88659">
    <property type="entry name" value="Sigma3 and sigma4 domains of RNA polymerase sigma factors"/>
    <property type="match status" value="1"/>
</dbReference>
<evidence type="ECO:0000256" key="2">
    <source>
        <dbReference type="ARBA" id="ARBA00023015"/>
    </source>
</evidence>
<evidence type="ECO:0000256" key="1">
    <source>
        <dbReference type="ARBA" id="ARBA00010641"/>
    </source>
</evidence>
<evidence type="ECO:0000256" key="6">
    <source>
        <dbReference type="SAM" id="MobiDB-lite"/>
    </source>
</evidence>
<evidence type="ECO:0000313" key="9">
    <source>
        <dbReference type="EMBL" id="GAA5146052.1"/>
    </source>
</evidence>
<dbReference type="NCBIfam" id="TIGR02937">
    <property type="entry name" value="sigma70-ECF"/>
    <property type="match status" value="1"/>
</dbReference>
<dbReference type="InterPro" id="IPR013325">
    <property type="entry name" value="RNA_pol_sigma_r2"/>
</dbReference>
<dbReference type="InterPro" id="IPR036388">
    <property type="entry name" value="WH-like_DNA-bd_sf"/>
</dbReference>
<keyword evidence="4" id="KW-0238">DNA-binding</keyword>
<dbReference type="NCBIfam" id="TIGR02983">
    <property type="entry name" value="SigE-fam_strep"/>
    <property type="match status" value="1"/>
</dbReference>
<accession>A0ABP9PG73</accession>
<evidence type="ECO:0000313" key="10">
    <source>
        <dbReference type="Proteomes" id="UP001500221"/>
    </source>
</evidence>
<dbReference type="Gene3D" id="1.10.10.10">
    <property type="entry name" value="Winged helix-like DNA-binding domain superfamily/Winged helix DNA-binding domain"/>
    <property type="match status" value="1"/>
</dbReference>
<dbReference type="InterPro" id="IPR013324">
    <property type="entry name" value="RNA_pol_sigma_r3/r4-like"/>
</dbReference>
<sequence length="168" mass="19225">MTARSTERDREFEEFVLAAWPRLRRAAYLLAHDAHEAEDLVQTALARSYARWGRVRREGAYSYVHRALVNAYIDTGRRRRPTPSEHLPDAGRAADTSVEDRSELVELLAPLSPRERAIVVLRYYLDTPEKDVAHRLGVSPGTVRSTASRALARLREAHDHTDRRGTQR</sequence>
<dbReference type="Pfam" id="PF04542">
    <property type="entry name" value="Sigma70_r2"/>
    <property type="match status" value="1"/>
</dbReference>
<dbReference type="InterPro" id="IPR007627">
    <property type="entry name" value="RNA_pol_sigma70_r2"/>
</dbReference>
<keyword evidence="5" id="KW-0804">Transcription</keyword>
<feature type="domain" description="RNA polymerase sigma-70 region 2" evidence="7">
    <location>
        <begin position="21"/>
        <end position="80"/>
    </location>
</feature>
<evidence type="ECO:0000256" key="4">
    <source>
        <dbReference type="ARBA" id="ARBA00023125"/>
    </source>
</evidence>
<comment type="caution">
    <text evidence="9">The sequence shown here is derived from an EMBL/GenBank/DDBJ whole genome shotgun (WGS) entry which is preliminary data.</text>
</comment>
<keyword evidence="3" id="KW-0731">Sigma factor</keyword>
<comment type="similarity">
    <text evidence="1">Belongs to the sigma-70 factor family. ECF subfamily.</text>
</comment>
<dbReference type="EMBL" id="BAABKG010000002">
    <property type="protein sequence ID" value="GAA5146052.1"/>
    <property type="molecule type" value="Genomic_DNA"/>
</dbReference>
<gene>
    <name evidence="9" type="ORF">GCM10023340_16380</name>
</gene>
<reference evidence="10" key="1">
    <citation type="journal article" date="2019" name="Int. J. Syst. Evol. Microbiol.">
        <title>The Global Catalogue of Microorganisms (GCM) 10K type strain sequencing project: providing services to taxonomists for standard genome sequencing and annotation.</title>
        <authorList>
            <consortium name="The Broad Institute Genomics Platform"/>
            <consortium name="The Broad Institute Genome Sequencing Center for Infectious Disease"/>
            <person name="Wu L."/>
            <person name="Ma J."/>
        </authorList>
    </citation>
    <scope>NUCLEOTIDE SEQUENCE [LARGE SCALE GENOMIC DNA]</scope>
    <source>
        <strain evidence="10">JCM 18459</strain>
    </source>
</reference>
<evidence type="ECO:0000259" key="7">
    <source>
        <dbReference type="Pfam" id="PF04542"/>
    </source>
</evidence>
<dbReference type="Gene3D" id="1.10.1740.10">
    <property type="match status" value="1"/>
</dbReference>
<keyword evidence="10" id="KW-1185">Reference proteome</keyword>
<dbReference type="CDD" id="cd06171">
    <property type="entry name" value="Sigma70_r4"/>
    <property type="match status" value="1"/>
</dbReference>
<evidence type="ECO:0000259" key="8">
    <source>
        <dbReference type="Pfam" id="PF08281"/>
    </source>
</evidence>
<dbReference type="PANTHER" id="PTHR43133">
    <property type="entry name" value="RNA POLYMERASE ECF-TYPE SIGMA FACTO"/>
    <property type="match status" value="1"/>
</dbReference>
<dbReference type="InterPro" id="IPR014284">
    <property type="entry name" value="RNA_pol_sigma-70_dom"/>
</dbReference>
<name>A0ABP9PG73_9ACTN</name>
<organism evidence="9 10">
    <name type="scientific">Nocardioides marinquilinus</name>
    <dbReference type="NCBI Taxonomy" id="1210400"/>
    <lineage>
        <taxon>Bacteria</taxon>
        <taxon>Bacillati</taxon>
        <taxon>Actinomycetota</taxon>
        <taxon>Actinomycetes</taxon>
        <taxon>Propionibacteriales</taxon>
        <taxon>Nocardioidaceae</taxon>
        <taxon>Nocardioides</taxon>
    </lineage>
</organism>
<feature type="domain" description="RNA polymerase sigma factor 70 region 4 type 2" evidence="8">
    <location>
        <begin position="103"/>
        <end position="154"/>
    </location>
</feature>
<feature type="region of interest" description="Disordered" evidence="6">
    <location>
        <begin position="77"/>
        <end position="98"/>
    </location>
</feature>
<dbReference type="PANTHER" id="PTHR43133:SF50">
    <property type="entry name" value="ECF RNA POLYMERASE SIGMA FACTOR SIGM"/>
    <property type="match status" value="1"/>
</dbReference>
<dbReference type="RefSeq" id="WP_345456769.1">
    <property type="nucleotide sequence ID" value="NZ_BAABKG010000002.1"/>
</dbReference>
<dbReference type="InterPro" id="IPR014325">
    <property type="entry name" value="RNA_pol_sigma-E_actinobac"/>
</dbReference>
<dbReference type="InterPro" id="IPR013249">
    <property type="entry name" value="RNA_pol_sigma70_r4_t2"/>
</dbReference>
<dbReference type="InterPro" id="IPR039425">
    <property type="entry name" value="RNA_pol_sigma-70-like"/>
</dbReference>
<proteinExistence type="inferred from homology"/>
<dbReference type="SUPFAM" id="SSF88946">
    <property type="entry name" value="Sigma2 domain of RNA polymerase sigma factors"/>
    <property type="match status" value="1"/>
</dbReference>
<dbReference type="Proteomes" id="UP001500221">
    <property type="component" value="Unassembled WGS sequence"/>
</dbReference>
<protein>
    <submittedName>
        <fullName evidence="9">SigE family RNA polymerase sigma factor</fullName>
    </submittedName>
</protein>
<keyword evidence="2" id="KW-0805">Transcription regulation</keyword>
<evidence type="ECO:0000256" key="5">
    <source>
        <dbReference type="ARBA" id="ARBA00023163"/>
    </source>
</evidence>
<evidence type="ECO:0000256" key="3">
    <source>
        <dbReference type="ARBA" id="ARBA00023082"/>
    </source>
</evidence>
<dbReference type="Pfam" id="PF08281">
    <property type="entry name" value="Sigma70_r4_2"/>
    <property type="match status" value="1"/>
</dbReference>